<feature type="compositionally biased region" description="Basic and acidic residues" evidence="2">
    <location>
        <begin position="54"/>
        <end position="75"/>
    </location>
</feature>
<reference evidence="5" key="1">
    <citation type="submission" date="2014-09" db="EMBL/GenBank/DDBJ databases">
        <authorList>
            <person name="Sharma Rahul"/>
            <person name="Thines Marco"/>
        </authorList>
    </citation>
    <scope>NUCLEOTIDE SEQUENCE [LARGE SCALE GENOMIC DNA]</scope>
</reference>
<proteinExistence type="predicted"/>
<name>A0A0P1AGC5_PLAHL</name>
<protein>
    <submittedName>
        <fullName evidence="4">Uncharacterized protein</fullName>
    </submittedName>
</protein>
<evidence type="ECO:0000256" key="1">
    <source>
        <dbReference type="SAM" id="Coils"/>
    </source>
</evidence>
<accession>A0A0P1AGC5</accession>
<keyword evidence="5" id="KW-1185">Reference proteome</keyword>
<keyword evidence="3" id="KW-0472">Membrane</keyword>
<evidence type="ECO:0000256" key="3">
    <source>
        <dbReference type="SAM" id="Phobius"/>
    </source>
</evidence>
<dbReference type="OMA" id="KAKDTWH"/>
<keyword evidence="3" id="KW-1133">Transmembrane helix</keyword>
<evidence type="ECO:0000313" key="4">
    <source>
        <dbReference type="EMBL" id="CEG40221.1"/>
    </source>
</evidence>
<feature type="coiled-coil region" evidence="1">
    <location>
        <begin position="103"/>
        <end position="130"/>
    </location>
</feature>
<feature type="region of interest" description="Disordered" evidence="2">
    <location>
        <begin position="1"/>
        <end position="94"/>
    </location>
</feature>
<organism evidence="4 5">
    <name type="scientific">Plasmopara halstedii</name>
    <name type="common">Downy mildew of sunflower</name>
    <dbReference type="NCBI Taxonomy" id="4781"/>
    <lineage>
        <taxon>Eukaryota</taxon>
        <taxon>Sar</taxon>
        <taxon>Stramenopiles</taxon>
        <taxon>Oomycota</taxon>
        <taxon>Peronosporomycetes</taxon>
        <taxon>Peronosporales</taxon>
        <taxon>Peronosporaceae</taxon>
        <taxon>Plasmopara</taxon>
    </lineage>
</organism>
<dbReference type="GeneID" id="36405488"/>
<dbReference type="Proteomes" id="UP000054928">
    <property type="component" value="Unassembled WGS sequence"/>
</dbReference>
<feature type="compositionally biased region" description="Basic and acidic residues" evidence="2">
    <location>
        <begin position="250"/>
        <end position="276"/>
    </location>
</feature>
<keyword evidence="1" id="KW-0175">Coiled coil</keyword>
<evidence type="ECO:0000256" key="2">
    <source>
        <dbReference type="SAM" id="MobiDB-lite"/>
    </source>
</evidence>
<feature type="transmembrane region" description="Helical" evidence="3">
    <location>
        <begin position="183"/>
        <end position="202"/>
    </location>
</feature>
<dbReference type="STRING" id="4781.A0A0P1AGC5"/>
<dbReference type="EMBL" id="CCYD01000468">
    <property type="protein sequence ID" value="CEG40221.1"/>
    <property type="molecule type" value="Genomic_DNA"/>
</dbReference>
<keyword evidence="3" id="KW-0812">Transmembrane</keyword>
<dbReference type="AlphaFoldDB" id="A0A0P1AGC5"/>
<dbReference type="OrthoDB" id="167541at2759"/>
<sequence>MARMPTSMAKNQPREHAKQAASETADEIMSEVEQLRQQADVSGGGRRTLEQLQDEARTLGEKARGKMEQMNEAVRDAAASARKNTRLPESAPVSTDAISDTVMDSLKTASEKLSAEISDLGQRVESVKNRVSESMQAAGGKAKDTMQFAGDKAKDTWHQSSEAAKNVGEREYCLPLPTDRICARHVALVGIPLVALFLLMMIRRRYPKKWKASVNKMKQPGMMLAREVPSSEKLKAKLQGAADSLEDTVEYSKQRGKAKVDEVRSKYNPPENKKEQ</sequence>
<feature type="region of interest" description="Disordered" evidence="2">
    <location>
        <begin position="233"/>
        <end position="276"/>
    </location>
</feature>
<dbReference type="RefSeq" id="XP_024576590.1">
    <property type="nucleotide sequence ID" value="XM_024725855.1"/>
</dbReference>
<evidence type="ECO:0000313" key="5">
    <source>
        <dbReference type="Proteomes" id="UP000054928"/>
    </source>
</evidence>